<keyword evidence="9" id="KW-0406">Ion transport</keyword>
<evidence type="ECO:0000256" key="9">
    <source>
        <dbReference type="ARBA" id="ARBA00023065"/>
    </source>
</evidence>
<protein>
    <recommendedName>
        <fullName evidence="13">Ion transport domain-containing protein</fullName>
    </recommendedName>
</protein>
<evidence type="ECO:0000259" key="13">
    <source>
        <dbReference type="Pfam" id="PF00520"/>
    </source>
</evidence>
<dbReference type="Pfam" id="PF00520">
    <property type="entry name" value="Ion_trans"/>
    <property type="match status" value="1"/>
</dbReference>
<evidence type="ECO:0000256" key="2">
    <source>
        <dbReference type="ARBA" id="ARBA00022448"/>
    </source>
</evidence>
<dbReference type="SUPFAM" id="SSF81324">
    <property type="entry name" value="Voltage-gated potassium channels"/>
    <property type="match status" value="1"/>
</dbReference>
<dbReference type="AlphaFoldDB" id="A0ABD3FHP8"/>
<accession>A0ABD3FHP8</accession>
<evidence type="ECO:0000256" key="10">
    <source>
        <dbReference type="ARBA" id="ARBA00023136"/>
    </source>
</evidence>
<dbReference type="Proteomes" id="UP001632037">
    <property type="component" value="Unassembled WGS sequence"/>
</dbReference>
<evidence type="ECO:0000313" key="14">
    <source>
        <dbReference type="EMBL" id="KAL3665806.1"/>
    </source>
</evidence>
<sequence length="160" mass="17312">MTAPHPGSVLAANEPELNQVQQHQQDPIIRSIKVRTGYVNGVSASSRTCISTATSSSAFALNTIILAFADFSVVDDSLKPATYGKKFQNGRVLDAYSQANHAIAIFDNIFAGIFTAEFVFKVVALGFTGKGSYCTDPWNVIDFLMLFASVTGQDVKPARW</sequence>
<dbReference type="InterPro" id="IPR027359">
    <property type="entry name" value="Volt_channel_dom_sf"/>
</dbReference>
<name>A0ABD3FHP8_9STRA</name>
<comment type="caution">
    <text evidence="14">The sequence shown here is derived from an EMBL/GenBank/DDBJ whole genome shotgun (WGS) entry which is preliminary data.</text>
</comment>
<evidence type="ECO:0000313" key="15">
    <source>
        <dbReference type="Proteomes" id="UP001632037"/>
    </source>
</evidence>
<gene>
    <name evidence="14" type="ORF">V7S43_009234</name>
</gene>
<feature type="domain" description="Ion transport" evidence="13">
    <location>
        <begin position="80"/>
        <end position="150"/>
    </location>
</feature>
<dbReference type="InterPro" id="IPR050599">
    <property type="entry name" value="VDCC_alpha-1_subunit"/>
</dbReference>
<evidence type="ECO:0000256" key="7">
    <source>
        <dbReference type="ARBA" id="ARBA00022882"/>
    </source>
</evidence>
<dbReference type="PANTHER" id="PTHR45628">
    <property type="entry name" value="VOLTAGE-DEPENDENT CALCIUM CHANNEL TYPE A SUBUNIT ALPHA-1"/>
    <property type="match status" value="1"/>
</dbReference>
<evidence type="ECO:0000256" key="4">
    <source>
        <dbReference type="ARBA" id="ARBA00022673"/>
    </source>
</evidence>
<evidence type="ECO:0000256" key="12">
    <source>
        <dbReference type="ARBA" id="ARBA00023303"/>
    </source>
</evidence>
<keyword evidence="10" id="KW-0472">Membrane</keyword>
<proteinExistence type="predicted"/>
<keyword evidence="3" id="KW-0109">Calcium transport</keyword>
<evidence type="ECO:0000256" key="6">
    <source>
        <dbReference type="ARBA" id="ARBA00022837"/>
    </source>
</evidence>
<evidence type="ECO:0000256" key="5">
    <source>
        <dbReference type="ARBA" id="ARBA00022692"/>
    </source>
</evidence>
<keyword evidence="12" id="KW-0407">Ion channel</keyword>
<organism evidence="14 15">
    <name type="scientific">Phytophthora oleae</name>
    <dbReference type="NCBI Taxonomy" id="2107226"/>
    <lineage>
        <taxon>Eukaryota</taxon>
        <taxon>Sar</taxon>
        <taxon>Stramenopiles</taxon>
        <taxon>Oomycota</taxon>
        <taxon>Peronosporomycetes</taxon>
        <taxon>Peronosporales</taxon>
        <taxon>Peronosporaceae</taxon>
        <taxon>Phytophthora</taxon>
    </lineage>
</organism>
<keyword evidence="15" id="KW-1185">Reference proteome</keyword>
<evidence type="ECO:0000256" key="3">
    <source>
        <dbReference type="ARBA" id="ARBA00022568"/>
    </source>
</evidence>
<dbReference type="Gene3D" id="1.20.120.350">
    <property type="entry name" value="Voltage-gated potassium channels. Chain C"/>
    <property type="match status" value="1"/>
</dbReference>
<dbReference type="InterPro" id="IPR005821">
    <property type="entry name" value="Ion_trans_dom"/>
</dbReference>
<dbReference type="EMBL" id="JBIMZQ010000019">
    <property type="protein sequence ID" value="KAL3665806.1"/>
    <property type="molecule type" value="Genomic_DNA"/>
</dbReference>
<dbReference type="GO" id="GO:0005262">
    <property type="term" value="F:calcium channel activity"/>
    <property type="evidence" value="ECO:0007669"/>
    <property type="project" value="UniProtKB-KW"/>
</dbReference>
<evidence type="ECO:0000256" key="1">
    <source>
        <dbReference type="ARBA" id="ARBA00004141"/>
    </source>
</evidence>
<evidence type="ECO:0000256" key="8">
    <source>
        <dbReference type="ARBA" id="ARBA00022989"/>
    </source>
</evidence>
<dbReference type="PANTHER" id="PTHR45628:SF7">
    <property type="entry name" value="VOLTAGE-DEPENDENT CALCIUM CHANNEL TYPE A SUBUNIT ALPHA-1"/>
    <property type="match status" value="1"/>
</dbReference>
<dbReference type="GO" id="GO:0034702">
    <property type="term" value="C:monoatomic ion channel complex"/>
    <property type="evidence" value="ECO:0007669"/>
    <property type="project" value="UniProtKB-KW"/>
</dbReference>
<evidence type="ECO:0000256" key="11">
    <source>
        <dbReference type="ARBA" id="ARBA00023180"/>
    </source>
</evidence>
<keyword evidence="7" id="KW-0851">Voltage-gated channel</keyword>
<reference evidence="14 15" key="1">
    <citation type="submission" date="2024-09" db="EMBL/GenBank/DDBJ databases">
        <title>Genome sequencing and assembly of Phytophthora oleae, isolate VK10A, causative agent of rot of olive drupes.</title>
        <authorList>
            <person name="Conti Taguali S."/>
            <person name="Riolo M."/>
            <person name="La Spada F."/>
            <person name="Cacciola S.O."/>
            <person name="Dionisio G."/>
        </authorList>
    </citation>
    <scope>NUCLEOTIDE SEQUENCE [LARGE SCALE GENOMIC DNA]</scope>
    <source>
        <strain evidence="14 15">VK10A</strain>
    </source>
</reference>
<keyword evidence="11" id="KW-0325">Glycoprotein</keyword>
<comment type="subcellular location">
    <subcellularLocation>
        <location evidence="1">Membrane</location>
        <topology evidence="1">Multi-pass membrane protein</topology>
    </subcellularLocation>
</comment>
<keyword evidence="6" id="KW-0106">Calcium</keyword>
<keyword evidence="2" id="KW-0813">Transport</keyword>
<keyword evidence="4" id="KW-0107">Calcium channel</keyword>
<keyword evidence="5" id="KW-0812">Transmembrane</keyword>
<keyword evidence="8" id="KW-1133">Transmembrane helix</keyword>